<dbReference type="AlphaFoldDB" id="A0A7J7L7M1"/>
<organism evidence="1 2">
    <name type="scientific">Kingdonia uniflora</name>
    <dbReference type="NCBI Taxonomy" id="39325"/>
    <lineage>
        <taxon>Eukaryota</taxon>
        <taxon>Viridiplantae</taxon>
        <taxon>Streptophyta</taxon>
        <taxon>Embryophyta</taxon>
        <taxon>Tracheophyta</taxon>
        <taxon>Spermatophyta</taxon>
        <taxon>Magnoliopsida</taxon>
        <taxon>Ranunculales</taxon>
        <taxon>Circaeasteraceae</taxon>
        <taxon>Kingdonia</taxon>
    </lineage>
</organism>
<dbReference type="Proteomes" id="UP000541444">
    <property type="component" value="Unassembled WGS sequence"/>
</dbReference>
<dbReference type="OrthoDB" id="1913265at2759"/>
<reference evidence="1 2" key="1">
    <citation type="journal article" date="2020" name="IScience">
        <title>Genome Sequencing of the Endangered Kingdonia uniflora (Circaeasteraceae, Ranunculales) Reveals Potential Mechanisms of Evolutionary Specialization.</title>
        <authorList>
            <person name="Sun Y."/>
            <person name="Deng T."/>
            <person name="Zhang A."/>
            <person name="Moore M.J."/>
            <person name="Landis J.B."/>
            <person name="Lin N."/>
            <person name="Zhang H."/>
            <person name="Zhang X."/>
            <person name="Huang J."/>
            <person name="Zhang X."/>
            <person name="Sun H."/>
            <person name="Wang H."/>
        </authorList>
    </citation>
    <scope>NUCLEOTIDE SEQUENCE [LARGE SCALE GENOMIC DNA]</scope>
    <source>
        <strain evidence="1">TB1705</strain>
        <tissue evidence="1">Leaf</tissue>
    </source>
</reference>
<evidence type="ECO:0000313" key="2">
    <source>
        <dbReference type="Proteomes" id="UP000541444"/>
    </source>
</evidence>
<dbReference type="PANTHER" id="PTHR36736:SF1">
    <property type="entry name" value="OS03G0100030 PROTEIN"/>
    <property type="match status" value="1"/>
</dbReference>
<accession>A0A7J7L7M1</accession>
<sequence length="106" mass="11649">MALTGRFICSIAGIDCIGGFHLSLNAILEGLGYAAPPIMALLFILDVRADEVVKLSPHARAIRDVEDEELRSFFYGMSPWQFILVVMASSVGEELFYRAAIQVSLI</sequence>
<comment type="caution">
    <text evidence="1">The sequence shown here is derived from an EMBL/GenBank/DDBJ whole genome shotgun (WGS) entry which is preliminary data.</text>
</comment>
<keyword evidence="2" id="KW-1185">Reference proteome</keyword>
<dbReference type="EMBL" id="JACGCM010002568">
    <property type="protein sequence ID" value="KAF6138560.1"/>
    <property type="molecule type" value="Genomic_DNA"/>
</dbReference>
<protein>
    <submittedName>
        <fullName evidence="1">Uncharacterized protein</fullName>
    </submittedName>
</protein>
<evidence type="ECO:0000313" key="1">
    <source>
        <dbReference type="EMBL" id="KAF6138560.1"/>
    </source>
</evidence>
<gene>
    <name evidence="1" type="ORF">GIB67_032454</name>
</gene>
<proteinExistence type="predicted"/>
<name>A0A7J7L7M1_9MAGN</name>
<dbReference type="PANTHER" id="PTHR36736">
    <property type="entry name" value="OS03G0100030 PROTEIN"/>
    <property type="match status" value="1"/>
</dbReference>